<comment type="caution">
    <text evidence="9">The sequence shown here is derived from an EMBL/GenBank/DDBJ whole genome shotgun (WGS) entry which is preliminary data.</text>
</comment>
<dbReference type="Proteomes" id="UP001526430">
    <property type="component" value="Unassembled WGS sequence"/>
</dbReference>
<feature type="compositionally biased region" description="Low complexity" evidence="8">
    <location>
        <begin position="392"/>
        <end position="408"/>
    </location>
</feature>
<sequence>MASLPVWAALSGPALGRPDRGDSRAGTDRVPRSEWSAFQSRYMTPEGRVVDTAKAHISHSEGQSYAMLLAVHMEDRAAFDLAWDWARLHLHRRGDHLLSWRWDPHARPHVADPNNASDGDLVAAWALARAAALWREPSYREQARRIARDLLRLCTVEWNNRLLLLPGAHGFRFHDRVVINLSYYSWAAMRGLSRVLPSPAWSRLEADGLALLEQARFGRFALPPDWLELGARGAMRPAPGWPPRFSWDAVRIPLHLVWAGRGTEALLPRVERFWSAQRRRDGTPAWADLESGDLAPYPGHAGLRAVARASRHALGLPAGPPESVADATDYYGAALVLLSRVAATDAAAPATAGALPAPPAEVSVPGTQVAGAGEAQATPTASWRGRVEAVAPDGLPSSLPLGLRVGPPLWTPSAP</sequence>
<gene>
    <name evidence="9" type="ORF">OF850_20270</name>
</gene>
<protein>
    <recommendedName>
        <fullName evidence="3">cellulase</fullName>
        <ecNumber evidence="3">3.2.1.4</ecNumber>
    </recommendedName>
</protein>
<evidence type="ECO:0000256" key="6">
    <source>
        <dbReference type="ARBA" id="ARBA00023295"/>
    </source>
</evidence>
<dbReference type="InterPro" id="IPR012341">
    <property type="entry name" value="6hp_glycosidase-like_sf"/>
</dbReference>
<evidence type="ECO:0000256" key="3">
    <source>
        <dbReference type="ARBA" id="ARBA00012601"/>
    </source>
</evidence>
<dbReference type="PRINTS" id="PR00735">
    <property type="entry name" value="GLHYDRLASE8"/>
</dbReference>
<keyword evidence="10" id="KW-1185">Reference proteome</keyword>
<comment type="catalytic activity">
    <reaction evidence="1">
        <text>Endohydrolysis of (1-&gt;4)-beta-D-glucosidic linkages in cellulose, lichenin and cereal beta-D-glucans.</text>
        <dbReference type="EC" id="3.2.1.4"/>
    </reaction>
</comment>
<dbReference type="InterPro" id="IPR002037">
    <property type="entry name" value="Glyco_hydro_8"/>
</dbReference>
<keyword evidence="6" id="KW-0326">Glycosidase</keyword>
<evidence type="ECO:0000256" key="1">
    <source>
        <dbReference type="ARBA" id="ARBA00000966"/>
    </source>
</evidence>
<dbReference type="GO" id="GO:0016787">
    <property type="term" value="F:hydrolase activity"/>
    <property type="evidence" value="ECO:0007669"/>
    <property type="project" value="UniProtKB-KW"/>
</dbReference>
<dbReference type="RefSeq" id="WP_301592203.1">
    <property type="nucleotide sequence ID" value="NZ_JAPFQI010000024.1"/>
</dbReference>
<evidence type="ECO:0000313" key="9">
    <source>
        <dbReference type="EMBL" id="MCW8087943.1"/>
    </source>
</evidence>
<name>A0ABT3P0K8_9PROT</name>
<evidence type="ECO:0000256" key="2">
    <source>
        <dbReference type="ARBA" id="ARBA00009209"/>
    </source>
</evidence>
<reference evidence="9 10" key="1">
    <citation type="submission" date="2022-10" db="EMBL/GenBank/DDBJ databases">
        <title>Roseococcus glaciei nov., sp. nov., isolated from glacier.</title>
        <authorList>
            <person name="Liu Q."/>
            <person name="Xin Y.-H."/>
        </authorList>
    </citation>
    <scope>NUCLEOTIDE SEQUENCE [LARGE SCALE GENOMIC DNA]</scope>
    <source>
        <strain evidence="9 10">MDT2-1-1</strain>
    </source>
</reference>
<dbReference type="SUPFAM" id="SSF48208">
    <property type="entry name" value="Six-hairpin glycosidases"/>
    <property type="match status" value="1"/>
</dbReference>
<feature type="region of interest" description="Disordered" evidence="8">
    <location>
        <begin position="392"/>
        <end position="415"/>
    </location>
</feature>
<keyword evidence="7" id="KW-0119">Carbohydrate metabolism</keyword>
<evidence type="ECO:0000313" key="10">
    <source>
        <dbReference type="Proteomes" id="UP001526430"/>
    </source>
</evidence>
<keyword evidence="5" id="KW-0136">Cellulose degradation</keyword>
<dbReference type="Pfam" id="PF01270">
    <property type="entry name" value="Glyco_hydro_8"/>
    <property type="match status" value="1"/>
</dbReference>
<dbReference type="EC" id="3.2.1.4" evidence="3"/>
<evidence type="ECO:0000256" key="8">
    <source>
        <dbReference type="SAM" id="MobiDB-lite"/>
    </source>
</evidence>
<keyword evidence="7" id="KW-0624">Polysaccharide degradation</keyword>
<dbReference type="EMBL" id="JAPFQI010000024">
    <property type="protein sequence ID" value="MCW8087943.1"/>
    <property type="molecule type" value="Genomic_DNA"/>
</dbReference>
<dbReference type="Gene3D" id="1.50.10.10">
    <property type="match status" value="1"/>
</dbReference>
<organism evidence="9 10">
    <name type="scientific">Sabulicella glaciei</name>
    <dbReference type="NCBI Taxonomy" id="2984948"/>
    <lineage>
        <taxon>Bacteria</taxon>
        <taxon>Pseudomonadati</taxon>
        <taxon>Pseudomonadota</taxon>
        <taxon>Alphaproteobacteria</taxon>
        <taxon>Acetobacterales</taxon>
        <taxon>Acetobacteraceae</taxon>
        <taxon>Sabulicella</taxon>
    </lineage>
</organism>
<keyword evidence="4 9" id="KW-0378">Hydrolase</keyword>
<comment type="similarity">
    <text evidence="2">Belongs to the glycosyl hydrolase 8 (cellulase D) family.</text>
</comment>
<evidence type="ECO:0000256" key="5">
    <source>
        <dbReference type="ARBA" id="ARBA00023001"/>
    </source>
</evidence>
<accession>A0ABT3P0K8</accession>
<evidence type="ECO:0000256" key="4">
    <source>
        <dbReference type="ARBA" id="ARBA00022801"/>
    </source>
</evidence>
<dbReference type="InterPro" id="IPR008928">
    <property type="entry name" value="6-hairpin_glycosidase_sf"/>
</dbReference>
<evidence type="ECO:0000256" key="7">
    <source>
        <dbReference type="ARBA" id="ARBA00023326"/>
    </source>
</evidence>
<proteinExistence type="inferred from homology"/>